<dbReference type="PANTHER" id="PTHR44591">
    <property type="entry name" value="STRESS RESPONSE REGULATOR PROTEIN 1"/>
    <property type="match status" value="1"/>
</dbReference>
<reference evidence="4 5" key="1">
    <citation type="submission" date="2014-03" db="EMBL/GenBank/DDBJ databases">
        <title>Genome of Paenirhodobacter enshiensis DW2-9.</title>
        <authorList>
            <person name="Wang D."/>
            <person name="Wang G."/>
        </authorList>
    </citation>
    <scope>NUCLEOTIDE SEQUENCE [LARGE SCALE GENOMIC DNA]</scope>
    <source>
        <strain evidence="4 5">DW2-9</strain>
    </source>
</reference>
<sequence>MSIKDQLKILVVDDMSTSRGLVSQALEAIGIGKVGYADDGNSALKHMQSDPAHLVISDFNMPGMNGLELLRALRTNAATRSVGFILITGKATQDLIDTGRSLGMNNFLKKPFTQQEFRACLEAVVGRL</sequence>
<keyword evidence="1 2" id="KW-0597">Phosphoprotein</keyword>
<evidence type="ECO:0000313" key="4">
    <source>
        <dbReference type="EMBL" id="KFI27202.1"/>
    </source>
</evidence>
<dbReference type="RefSeq" id="WP_036636789.1">
    <property type="nucleotide sequence ID" value="NZ_CAXYYU010000036.1"/>
</dbReference>
<dbReference type="InterPro" id="IPR011006">
    <property type="entry name" value="CheY-like_superfamily"/>
</dbReference>
<evidence type="ECO:0000259" key="3">
    <source>
        <dbReference type="PROSITE" id="PS50110"/>
    </source>
</evidence>
<gene>
    <name evidence="4" type="ORF">CG50_00155</name>
</gene>
<dbReference type="SMART" id="SM00448">
    <property type="entry name" value="REC"/>
    <property type="match status" value="1"/>
</dbReference>
<dbReference type="SUPFAM" id="SSF52172">
    <property type="entry name" value="CheY-like"/>
    <property type="match status" value="1"/>
</dbReference>
<dbReference type="OrthoDB" id="9800897at2"/>
<protein>
    <submittedName>
        <fullName evidence="4">Chemotaxis protein CheY</fullName>
    </submittedName>
</protein>
<feature type="modified residue" description="4-aspartylphosphate" evidence="2">
    <location>
        <position position="58"/>
    </location>
</feature>
<proteinExistence type="predicted"/>
<dbReference type="STRING" id="1105367.CG50_00155"/>
<evidence type="ECO:0000256" key="1">
    <source>
        <dbReference type="ARBA" id="ARBA00022553"/>
    </source>
</evidence>
<dbReference type="Gene3D" id="3.40.50.2300">
    <property type="match status" value="1"/>
</dbReference>
<comment type="caution">
    <text evidence="4">The sequence shown here is derived from an EMBL/GenBank/DDBJ whole genome shotgun (WGS) entry which is preliminary data.</text>
</comment>
<evidence type="ECO:0000256" key="2">
    <source>
        <dbReference type="PROSITE-ProRule" id="PRU00169"/>
    </source>
</evidence>
<dbReference type="InterPro" id="IPR001789">
    <property type="entry name" value="Sig_transdc_resp-reg_receiver"/>
</dbReference>
<keyword evidence="5" id="KW-1185">Reference proteome</keyword>
<dbReference type="GO" id="GO:0000160">
    <property type="term" value="P:phosphorelay signal transduction system"/>
    <property type="evidence" value="ECO:0007669"/>
    <property type="project" value="InterPro"/>
</dbReference>
<accession>A0A086XYV2</accession>
<dbReference type="Pfam" id="PF00072">
    <property type="entry name" value="Response_reg"/>
    <property type="match status" value="1"/>
</dbReference>
<organism evidence="4 5">
    <name type="scientific">Paenirhodobacter enshiensis</name>
    <dbReference type="NCBI Taxonomy" id="1105367"/>
    <lineage>
        <taxon>Bacteria</taxon>
        <taxon>Pseudomonadati</taxon>
        <taxon>Pseudomonadota</taxon>
        <taxon>Alphaproteobacteria</taxon>
        <taxon>Rhodobacterales</taxon>
        <taxon>Rhodobacter group</taxon>
        <taxon>Paenirhodobacter</taxon>
    </lineage>
</organism>
<dbReference type="PROSITE" id="PS50110">
    <property type="entry name" value="RESPONSE_REGULATORY"/>
    <property type="match status" value="1"/>
</dbReference>
<name>A0A086XYV2_9RHOB</name>
<dbReference type="EMBL" id="JFZB01000010">
    <property type="protein sequence ID" value="KFI27202.1"/>
    <property type="molecule type" value="Genomic_DNA"/>
</dbReference>
<dbReference type="eggNOG" id="COG3706">
    <property type="taxonomic scope" value="Bacteria"/>
</dbReference>
<feature type="domain" description="Response regulatory" evidence="3">
    <location>
        <begin position="8"/>
        <end position="125"/>
    </location>
</feature>
<evidence type="ECO:0000313" key="5">
    <source>
        <dbReference type="Proteomes" id="UP000028824"/>
    </source>
</evidence>
<dbReference type="InterPro" id="IPR050595">
    <property type="entry name" value="Bact_response_regulator"/>
</dbReference>
<dbReference type="Proteomes" id="UP000028824">
    <property type="component" value="Unassembled WGS sequence"/>
</dbReference>
<dbReference type="PANTHER" id="PTHR44591:SF3">
    <property type="entry name" value="RESPONSE REGULATORY DOMAIN-CONTAINING PROTEIN"/>
    <property type="match status" value="1"/>
</dbReference>
<dbReference type="AlphaFoldDB" id="A0A086XYV2"/>